<accession>A0A5C5ZJQ8</accession>
<evidence type="ECO:0000313" key="1">
    <source>
        <dbReference type="EMBL" id="TWT87430.1"/>
    </source>
</evidence>
<dbReference type="AlphaFoldDB" id="A0A5C5ZJQ8"/>
<gene>
    <name evidence="1" type="ORF">Mal64_29690</name>
</gene>
<dbReference type="EMBL" id="SJPQ01000003">
    <property type="protein sequence ID" value="TWT87430.1"/>
    <property type="molecule type" value="Genomic_DNA"/>
</dbReference>
<sequence>MTESANVKAFEAIEELRIELLRFSKRVDEGLTEIASETRRVIDWIEHDRPIYWKERVRRATDAVGEAKNDLHRCLMYPINDEQPSCTEERQAVKKAQAYLKYCQDKQDRLREWARSLRHEMHEYQGRVAHLRAAGDESAPAAAALLERVADTLEKYVAQASAAAPLIEAIRQPTPPKKD</sequence>
<dbReference type="OrthoDB" id="277538at2"/>
<name>A0A5C5ZJQ8_9BACT</name>
<organism evidence="1 2">
    <name type="scientific">Pseudobythopirellula maris</name>
    <dbReference type="NCBI Taxonomy" id="2527991"/>
    <lineage>
        <taxon>Bacteria</taxon>
        <taxon>Pseudomonadati</taxon>
        <taxon>Planctomycetota</taxon>
        <taxon>Planctomycetia</taxon>
        <taxon>Pirellulales</taxon>
        <taxon>Lacipirellulaceae</taxon>
        <taxon>Pseudobythopirellula</taxon>
    </lineage>
</organism>
<dbReference type="RefSeq" id="WP_146401560.1">
    <property type="nucleotide sequence ID" value="NZ_SJPQ01000003.1"/>
</dbReference>
<reference evidence="1 2" key="1">
    <citation type="submission" date="2019-02" db="EMBL/GenBank/DDBJ databases">
        <title>Deep-cultivation of Planctomycetes and their phenomic and genomic characterization uncovers novel biology.</title>
        <authorList>
            <person name="Wiegand S."/>
            <person name="Jogler M."/>
            <person name="Boedeker C."/>
            <person name="Pinto D."/>
            <person name="Vollmers J."/>
            <person name="Rivas-Marin E."/>
            <person name="Kohn T."/>
            <person name="Peeters S.H."/>
            <person name="Heuer A."/>
            <person name="Rast P."/>
            <person name="Oberbeckmann S."/>
            <person name="Bunk B."/>
            <person name="Jeske O."/>
            <person name="Meyerdierks A."/>
            <person name="Storesund J.E."/>
            <person name="Kallscheuer N."/>
            <person name="Luecker S."/>
            <person name="Lage O.M."/>
            <person name="Pohl T."/>
            <person name="Merkel B.J."/>
            <person name="Hornburger P."/>
            <person name="Mueller R.-W."/>
            <person name="Bruemmer F."/>
            <person name="Labrenz M."/>
            <person name="Spormann A.M."/>
            <person name="Op Den Camp H."/>
            <person name="Overmann J."/>
            <person name="Amann R."/>
            <person name="Jetten M.S.M."/>
            <person name="Mascher T."/>
            <person name="Medema M.H."/>
            <person name="Devos D.P."/>
            <person name="Kaster A.-K."/>
            <person name="Ovreas L."/>
            <person name="Rohde M."/>
            <person name="Galperin M.Y."/>
            <person name="Jogler C."/>
        </authorList>
    </citation>
    <scope>NUCLEOTIDE SEQUENCE [LARGE SCALE GENOMIC DNA]</scope>
    <source>
        <strain evidence="1 2">Mal64</strain>
    </source>
</reference>
<protein>
    <submittedName>
        <fullName evidence="1">Uncharacterized protein</fullName>
    </submittedName>
</protein>
<comment type="caution">
    <text evidence="1">The sequence shown here is derived from an EMBL/GenBank/DDBJ whole genome shotgun (WGS) entry which is preliminary data.</text>
</comment>
<keyword evidence="2" id="KW-1185">Reference proteome</keyword>
<proteinExistence type="predicted"/>
<dbReference type="Proteomes" id="UP000315440">
    <property type="component" value="Unassembled WGS sequence"/>
</dbReference>
<evidence type="ECO:0000313" key="2">
    <source>
        <dbReference type="Proteomes" id="UP000315440"/>
    </source>
</evidence>